<accession>A0AA36G6Z6</accession>
<dbReference type="Gene3D" id="3.80.10.10">
    <property type="entry name" value="Ribonuclease Inhibitor"/>
    <property type="match status" value="1"/>
</dbReference>
<evidence type="ECO:0008006" key="6">
    <source>
        <dbReference type="Google" id="ProtNLM"/>
    </source>
</evidence>
<dbReference type="EMBL" id="CATQJA010002635">
    <property type="protein sequence ID" value="CAJ0574998.1"/>
    <property type="molecule type" value="Genomic_DNA"/>
</dbReference>
<dbReference type="InterPro" id="IPR001611">
    <property type="entry name" value="Leu-rich_rpt"/>
</dbReference>
<evidence type="ECO:0000256" key="2">
    <source>
        <dbReference type="ARBA" id="ARBA00022737"/>
    </source>
</evidence>
<dbReference type="SMART" id="SM00364">
    <property type="entry name" value="LRR_BAC"/>
    <property type="match status" value="6"/>
</dbReference>
<dbReference type="PROSITE" id="PS51450">
    <property type="entry name" value="LRR"/>
    <property type="match status" value="3"/>
</dbReference>
<proteinExistence type="predicted"/>
<comment type="caution">
    <text evidence="4">The sequence shown here is derived from an EMBL/GenBank/DDBJ whole genome shotgun (WGS) entry which is preliminary data.</text>
</comment>
<protein>
    <recommendedName>
        <fullName evidence="6">Leucine-rich repeat-containing protein 58</fullName>
    </recommendedName>
</protein>
<feature type="region of interest" description="Disordered" evidence="3">
    <location>
        <begin position="20"/>
        <end position="44"/>
    </location>
</feature>
<evidence type="ECO:0000313" key="5">
    <source>
        <dbReference type="Proteomes" id="UP001177023"/>
    </source>
</evidence>
<feature type="compositionally biased region" description="Basic and acidic residues" evidence="3">
    <location>
        <begin position="20"/>
        <end position="35"/>
    </location>
</feature>
<dbReference type="SMART" id="SM00369">
    <property type="entry name" value="LRR_TYP"/>
    <property type="match status" value="6"/>
</dbReference>
<organism evidence="4 5">
    <name type="scientific">Mesorhabditis spiculigera</name>
    <dbReference type="NCBI Taxonomy" id="96644"/>
    <lineage>
        <taxon>Eukaryota</taxon>
        <taxon>Metazoa</taxon>
        <taxon>Ecdysozoa</taxon>
        <taxon>Nematoda</taxon>
        <taxon>Chromadorea</taxon>
        <taxon>Rhabditida</taxon>
        <taxon>Rhabditina</taxon>
        <taxon>Rhabditomorpha</taxon>
        <taxon>Rhabditoidea</taxon>
        <taxon>Rhabditidae</taxon>
        <taxon>Mesorhabditinae</taxon>
        <taxon>Mesorhabditis</taxon>
    </lineage>
</organism>
<reference evidence="4" key="1">
    <citation type="submission" date="2023-06" db="EMBL/GenBank/DDBJ databases">
        <authorList>
            <person name="Delattre M."/>
        </authorList>
    </citation>
    <scope>NUCLEOTIDE SEQUENCE</scope>
    <source>
        <strain evidence="4">AF72</strain>
    </source>
</reference>
<evidence type="ECO:0000313" key="4">
    <source>
        <dbReference type="EMBL" id="CAJ0574998.1"/>
    </source>
</evidence>
<dbReference type="PANTHER" id="PTHR48051">
    <property type="match status" value="1"/>
</dbReference>
<dbReference type="GO" id="GO:0005737">
    <property type="term" value="C:cytoplasm"/>
    <property type="evidence" value="ECO:0007669"/>
    <property type="project" value="TreeGrafter"/>
</dbReference>
<dbReference type="InterPro" id="IPR003591">
    <property type="entry name" value="Leu-rich_rpt_typical-subtyp"/>
</dbReference>
<evidence type="ECO:0000256" key="3">
    <source>
        <dbReference type="SAM" id="MobiDB-lite"/>
    </source>
</evidence>
<keyword evidence="2" id="KW-0677">Repeat</keyword>
<dbReference type="SUPFAM" id="SSF52058">
    <property type="entry name" value="L domain-like"/>
    <property type="match status" value="1"/>
</dbReference>
<keyword evidence="5" id="KW-1185">Reference proteome</keyword>
<feature type="compositionally biased region" description="Low complexity" evidence="3">
    <location>
        <begin position="359"/>
        <end position="370"/>
    </location>
</feature>
<evidence type="ECO:0000256" key="1">
    <source>
        <dbReference type="ARBA" id="ARBA00022614"/>
    </source>
</evidence>
<dbReference type="InterPro" id="IPR050216">
    <property type="entry name" value="LRR_domain-containing"/>
</dbReference>
<dbReference type="Pfam" id="PF00560">
    <property type="entry name" value="LRR_1"/>
    <property type="match status" value="1"/>
</dbReference>
<keyword evidence="1" id="KW-0433">Leucine-rich repeat</keyword>
<dbReference type="InterPro" id="IPR032675">
    <property type="entry name" value="LRR_dom_sf"/>
</dbReference>
<dbReference type="Pfam" id="PF13855">
    <property type="entry name" value="LRR_8"/>
    <property type="match status" value="2"/>
</dbReference>
<gene>
    <name evidence="4" type="ORF">MSPICULIGERA_LOCUS13317</name>
</gene>
<name>A0AA36G6Z6_9BILA</name>
<dbReference type="Proteomes" id="UP001177023">
    <property type="component" value="Unassembled WGS sequence"/>
</dbReference>
<dbReference type="PANTHER" id="PTHR48051:SF46">
    <property type="entry name" value="LEUCINE RICH REPEAT-CONTAINING DOMAIN PROTEIN"/>
    <property type="match status" value="1"/>
</dbReference>
<sequence length="389" mass="43876">MWSRVQYVNIFSMFAGQKSNDKRPEVYDSDHSLGEEHDEPGTSNSYFSELNLQELDLDVIPERYVQEQGLYTPLNFTALNLSKNRLLCAREIRAFKNVTFLDLSNNQLVELPKEISALRSIRTLIARNNLLEELPGTMAALVEMESLNLAGNRLTAFPTPCLNMPRLRQLQLGANEIPEIPHGIGSLVSLELLYLGGNRLVEIPATIGLLGLLSNLNLSDNLLESLPSTVAELQELEILSLHNNRIRTLPTGIVKLRNLAQLTLRGNPLVAQFVSNFQLEPPKLKELAGRALQRKLERWRLREILPRELIEYLKSANQCVNPKCKGVYFEACVEHVKFVDFCGKYRVPLLEFLCSPRCSSSAPACVTSSSDTEDEGEEREKMMRKVLLG</sequence>
<dbReference type="AlphaFoldDB" id="A0AA36G6Z6"/>
<feature type="non-terminal residue" evidence="4">
    <location>
        <position position="389"/>
    </location>
</feature>
<feature type="region of interest" description="Disordered" evidence="3">
    <location>
        <begin position="359"/>
        <end position="380"/>
    </location>
</feature>